<dbReference type="Gene3D" id="3.40.50.720">
    <property type="entry name" value="NAD(P)-binding Rossmann-like Domain"/>
    <property type="match status" value="1"/>
</dbReference>
<keyword evidence="9" id="KW-0533">Nickel</keyword>
<evidence type="ECO:0000256" key="4">
    <source>
        <dbReference type="ARBA" id="ARBA00023027"/>
    </source>
</evidence>
<evidence type="ECO:0000313" key="13">
    <source>
        <dbReference type="EMBL" id="ERT63193.1"/>
    </source>
</evidence>
<evidence type="ECO:0000256" key="5">
    <source>
        <dbReference type="ARBA" id="ARBA00023211"/>
    </source>
</evidence>
<evidence type="ECO:0000256" key="10">
    <source>
        <dbReference type="PIRSR" id="PIRSR601088-4"/>
    </source>
</evidence>
<proteinExistence type="inferred from homology"/>
<protein>
    <recommendedName>
        <fullName evidence="12">Glycosyl hydrolase family 4 C-terminal domain-containing protein</fullName>
    </recommendedName>
</protein>
<gene>
    <name evidence="13" type="ORF">HMPREF0202_02963</name>
</gene>
<dbReference type="GO" id="GO:0016616">
    <property type="term" value="F:oxidoreductase activity, acting on the CH-OH group of donors, NAD or NADP as acceptor"/>
    <property type="evidence" value="ECO:0007669"/>
    <property type="project" value="InterPro"/>
</dbReference>
<feature type="active site" description="Proton donor" evidence="7">
    <location>
        <position position="171"/>
    </location>
</feature>
<dbReference type="PATRIC" id="fig|1319815.3.peg.2808"/>
<dbReference type="STRING" id="1319815.HMPREF0202_02963"/>
<keyword evidence="6 11" id="KW-0326">Glycosidase</keyword>
<evidence type="ECO:0000256" key="3">
    <source>
        <dbReference type="ARBA" id="ARBA00022801"/>
    </source>
</evidence>
<dbReference type="Pfam" id="PF11975">
    <property type="entry name" value="Glyco_hydro_4C"/>
    <property type="match status" value="1"/>
</dbReference>
<dbReference type="PANTHER" id="PTHR32092">
    <property type="entry name" value="6-PHOSPHO-BETA-GLUCOSIDASE-RELATED"/>
    <property type="match status" value="1"/>
</dbReference>
<feature type="active site" description="Proton acceptor" evidence="7">
    <location>
        <position position="264"/>
    </location>
</feature>
<dbReference type="InterPro" id="IPR001088">
    <property type="entry name" value="Glyco_hydro_4"/>
</dbReference>
<feature type="binding site" evidence="9">
    <location>
        <position position="200"/>
    </location>
    <ligand>
        <name>Mn(2+)</name>
        <dbReference type="ChEBI" id="CHEBI:29035"/>
    </ligand>
</feature>
<keyword evidence="3 11" id="KW-0378">Hydrolase</keyword>
<feature type="domain" description="Glycosyl hydrolase family 4 C-terminal" evidence="12">
    <location>
        <begin position="195"/>
        <end position="417"/>
    </location>
</feature>
<organism evidence="13 14">
    <name type="scientific">Cetobacterium somerae ATCC BAA-474</name>
    <dbReference type="NCBI Taxonomy" id="1319815"/>
    <lineage>
        <taxon>Bacteria</taxon>
        <taxon>Fusobacteriati</taxon>
        <taxon>Fusobacteriota</taxon>
        <taxon>Fusobacteriia</taxon>
        <taxon>Fusobacteriales</taxon>
        <taxon>Fusobacteriaceae</taxon>
        <taxon>Cetobacterium</taxon>
    </lineage>
</organism>
<keyword evidence="4 11" id="KW-0520">NAD</keyword>
<dbReference type="GO" id="GO:0004553">
    <property type="term" value="F:hydrolase activity, hydrolyzing O-glycosyl compounds"/>
    <property type="evidence" value="ECO:0007669"/>
    <property type="project" value="InterPro"/>
</dbReference>
<keyword evidence="9" id="KW-0170">Cobalt</keyword>
<dbReference type="SUPFAM" id="SSF56327">
    <property type="entry name" value="LDH C-terminal domain-like"/>
    <property type="match status" value="1"/>
</dbReference>
<dbReference type="Pfam" id="PF02056">
    <property type="entry name" value="Glyco_hydro_4"/>
    <property type="match status" value="1"/>
</dbReference>
<feature type="binding site" evidence="8">
    <location>
        <position position="93"/>
    </location>
    <ligand>
        <name>substrate</name>
    </ligand>
</feature>
<keyword evidence="9" id="KW-0408">Iron</keyword>
<dbReference type="GO" id="GO:0005975">
    <property type="term" value="P:carbohydrate metabolic process"/>
    <property type="evidence" value="ECO:0007669"/>
    <property type="project" value="InterPro"/>
</dbReference>
<comment type="caution">
    <text evidence="13">The sequence shown here is derived from an EMBL/GenBank/DDBJ whole genome shotgun (WGS) entry which is preliminary data.</text>
</comment>
<keyword evidence="2 9" id="KW-0479">Metal-binding</keyword>
<evidence type="ECO:0000256" key="1">
    <source>
        <dbReference type="ARBA" id="ARBA00010141"/>
    </source>
</evidence>
<evidence type="ECO:0000256" key="8">
    <source>
        <dbReference type="PIRSR" id="PIRSR601088-2"/>
    </source>
</evidence>
<evidence type="ECO:0000256" key="9">
    <source>
        <dbReference type="PIRSR" id="PIRSR601088-3"/>
    </source>
</evidence>
<dbReference type="RefSeq" id="WP_023052480.1">
    <property type="nucleotide sequence ID" value="NZ_CP173060.2"/>
</dbReference>
<comment type="cofactor">
    <cofactor evidence="11">
        <name>NAD(+)</name>
        <dbReference type="ChEBI" id="CHEBI:57540"/>
    </cofactor>
    <text evidence="11">Binds 1 NAD(+) per subunit.</text>
</comment>
<dbReference type="AlphaFoldDB" id="U7UXK9"/>
<feature type="site" description="Increases basicity of active site Tyr" evidence="10">
    <location>
        <position position="109"/>
    </location>
</feature>
<dbReference type="InterPro" id="IPR022616">
    <property type="entry name" value="Glyco_hydro_4_C"/>
</dbReference>
<comment type="similarity">
    <text evidence="1 11">Belongs to the glycosyl hydrolase 4 family.</text>
</comment>
<feature type="binding site" evidence="8">
    <location>
        <position position="284"/>
    </location>
    <ligand>
        <name>substrate</name>
    </ligand>
</feature>
<evidence type="ECO:0000256" key="11">
    <source>
        <dbReference type="RuleBase" id="RU361152"/>
    </source>
</evidence>
<dbReference type="PANTHER" id="PTHR32092:SF14">
    <property type="entry name" value="MALTOSE-6'-PHOSPHATE GLUCOSIDASE"/>
    <property type="match status" value="1"/>
</dbReference>
<reference evidence="13 14" key="1">
    <citation type="submission" date="2013-08" db="EMBL/GenBank/DDBJ databases">
        <authorList>
            <person name="Weinstock G."/>
            <person name="Sodergren E."/>
            <person name="Wylie T."/>
            <person name="Fulton L."/>
            <person name="Fulton R."/>
            <person name="Fronick C."/>
            <person name="O'Laughlin M."/>
            <person name="Godfrey J."/>
            <person name="Miner T."/>
            <person name="Herter B."/>
            <person name="Appelbaum E."/>
            <person name="Cordes M."/>
            <person name="Lek S."/>
            <person name="Wollam A."/>
            <person name="Pepin K.H."/>
            <person name="Palsikar V.B."/>
            <person name="Mitreva M."/>
            <person name="Wilson R.K."/>
        </authorList>
    </citation>
    <scope>NUCLEOTIDE SEQUENCE [LARGE SCALE GENOMIC DNA]</scope>
    <source>
        <strain evidence="13 14">ATCC BAA-474</strain>
    </source>
</reference>
<keyword evidence="14" id="KW-1185">Reference proteome</keyword>
<name>U7UXK9_9FUSO</name>
<keyword evidence="5 9" id="KW-0464">Manganese</keyword>
<evidence type="ECO:0000259" key="12">
    <source>
        <dbReference type="Pfam" id="PF11975"/>
    </source>
</evidence>
<dbReference type="GO" id="GO:0046872">
    <property type="term" value="F:metal ion binding"/>
    <property type="evidence" value="ECO:0007669"/>
    <property type="project" value="UniProtKB-KW"/>
</dbReference>
<evidence type="ECO:0000256" key="2">
    <source>
        <dbReference type="ARBA" id="ARBA00022723"/>
    </source>
</evidence>
<dbReference type="InterPro" id="IPR015955">
    <property type="entry name" value="Lactate_DH/Glyco_Ohase_4_C"/>
</dbReference>
<dbReference type="InterPro" id="IPR036291">
    <property type="entry name" value="NAD(P)-bd_dom_sf"/>
</dbReference>
<dbReference type="Gene3D" id="3.90.110.10">
    <property type="entry name" value="Lactate dehydrogenase/glycoside hydrolase, family 4, C-terminal"/>
    <property type="match status" value="1"/>
</dbReference>
<dbReference type="HOGENOM" id="CLU_045951_2_0_0"/>
<dbReference type="PRINTS" id="PR00732">
    <property type="entry name" value="GLHYDRLASE4"/>
</dbReference>
<dbReference type="EMBL" id="AXZF01000202">
    <property type="protein sequence ID" value="ERT63193.1"/>
    <property type="molecule type" value="Genomic_DNA"/>
</dbReference>
<evidence type="ECO:0000256" key="7">
    <source>
        <dbReference type="PIRSR" id="PIRSR601088-1"/>
    </source>
</evidence>
<feature type="binding site" evidence="8">
    <location>
        <position position="148"/>
    </location>
    <ligand>
        <name>substrate</name>
    </ligand>
</feature>
<dbReference type="Proteomes" id="UP000017081">
    <property type="component" value="Unassembled WGS sequence"/>
</dbReference>
<accession>U7UXK9</accession>
<feature type="binding site" evidence="9">
    <location>
        <position position="170"/>
    </location>
    <ligand>
        <name>Mn(2+)</name>
        <dbReference type="ChEBI" id="CHEBI:29035"/>
    </ligand>
</feature>
<dbReference type="eggNOG" id="COG1486">
    <property type="taxonomic scope" value="Bacteria"/>
</dbReference>
<evidence type="ECO:0000256" key="6">
    <source>
        <dbReference type="ARBA" id="ARBA00023295"/>
    </source>
</evidence>
<evidence type="ECO:0000313" key="14">
    <source>
        <dbReference type="Proteomes" id="UP000017081"/>
    </source>
</evidence>
<sequence length="443" mass="50603">MKKYIVVIAGGGSTFTPGVVKALLSKKNEFKLDELRVFDIDGERQRKISVITKSVVDEMDPGLLFTEHTNPESAFQDADFIFAQIRTGKYAMRELDEKIPLSLGTIGQETCGPGGMAYALRAIKPMVELVDYMEKYSKKDCWMINYSNPASIVAEAMRRLRPNSKVLNICDMPVGMMQKMTDIFKCDYEEIEPEYFGLNHFGWFTSLKVNGVERIDEMKSFIKEHGLFPETNYDLQHKDASWQKTYKNMKYILNLFDDYVPNTYMQYYLLGDLVLNQLNKDYTRANEVMDGREATLFKAIDEYEKTGNYDREAFHVGAHGLFIVDVANSLVNDLNKKYLVIVENNGAIKNLPNDAMIEIPCLITKDGPVSTYKNLEIPTFNKGMIEQQLASEKCLVDAYMENSYDKALKALTLNKTVSSALKAKDILDSLIEANKDFWPELRK</sequence>
<dbReference type="SUPFAM" id="SSF51735">
    <property type="entry name" value="NAD(P)-binding Rossmann-fold domains"/>
    <property type="match status" value="1"/>
</dbReference>